<feature type="region of interest" description="Disordered" evidence="1">
    <location>
        <begin position="1"/>
        <end position="28"/>
    </location>
</feature>
<keyword evidence="2" id="KW-0812">Transmembrane</keyword>
<evidence type="ECO:0000256" key="2">
    <source>
        <dbReference type="SAM" id="Phobius"/>
    </source>
</evidence>
<dbReference type="AlphaFoldDB" id="A0A9Q0L5U3"/>
<protein>
    <submittedName>
        <fullName evidence="3">Uncharacterized protein</fullName>
    </submittedName>
</protein>
<dbReference type="OrthoDB" id="10483955at2759"/>
<evidence type="ECO:0000313" key="3">
    <source>
        <dbReference type="EMBL" id="KAJ4982146.1"/>
    </source>
</evidence>
<accession>A0A9Q0L5U3</accession>
<gene>
    <name evidence="3" type="ORF">NE237_032983</name>
</gene>
<sequence length="255" mass="28113">MMVASFTVQHEQHYGDKDQERDLNSKEGKQTEINVSYLDEIVCKASGETRALESNNPLNKHKETLAIKEQESHLGDKTGEQIETDIPDVNQIIAQPSTTTVLLEMDCVPKQLLPNLSLEGQQTGVGITKEQLIEMIPSRMVFLPVLPSSLTENQTADLKNALKVASLVVAISATGILGAFTGFSGNRTDVSKLMFKAWMLSMCISFLSSLILLALLMIRPNFKYLILVAKGIMWAALGMVTVAVVLVLVFYIRKT</sequence>
<comment type="caution">
    <text evidence="3">The sequence shown here is derived from an EMBL/GenBank/DDBJ whole genome shotgun (WGS) entry which is preliminary data.</text>
</comment>
<dbReference type="Proteomes" id="UP001141806">
    <property type="component" value="Unassembled WGS sequence"/>
</dbReference>
<feature type="transmembrane region" description="Helical" evidence="2">
    <location>
        <begin position="224"/>
        <end position="252"/>
    </location>
</feature>
<evidence type="ECO:0000313" key="4">
    <source>
        <dbReference type="Proteomes" id="UP001141806"/>
    </source>
</evidence>
<organism evidence="3 4">
    <name type="scientific">Protea cynaroides</name>
    <dbReference type="NCBI Taxonomy" id="273540"/>
    <lineage>
        <taxon>Eukaryota</taxon>
        <taxon>Viridiplantae</taxon>
        <taxon>Streptophyta</taxon>
        <taxon>Embryophyta</taxon>
        <taxon>Tracheophyta</taxon>
        <taxon>Spermatophyta</taxon>
        <taxon>Magnoliopsida</taxon>
        <taxon>Proteales</taxon>
        <taxon>Proteaceae</taxon>
        <taxon>Protea</taxon>
    </lineage>
</organism>
<feature type="compositionally biased region" description="Basic and acidic residues" evidence="1">
    <location>
        <begin position="10"/>
        <end position="28"/>
    </location>
</feature>
<proteinExistence type="predicted"/>
<keyword evidence="2" id="KW-1133">Transmembrane helix</keyword>
<keyword evidence="4" id="KW-1185">Reference proteome</keyword>
<keyword evidence="2" id="KW-0472">Membrane</keyword>
<name>A0A9Q0L5U3_9MAGN</name>
<feature type="transmembrane region" description="Helical" evidence="2">
    <location>
        <begin position="164"/>
        <end position="185"/>
    </location>
</feature>
<reference evidence="3" key="1">
    <citation type="journal article" date="2023" name="Plant J.">
        <title>The genome of the king protea, Protea cynaroides.</title>
        <authorList>
            <person name="Chang J."/>
            <person name="Duong T.A."/>
            <person name="Schoeman C."/>
            <person name="Ma X."/>
            <person name="Roodt D."/>
            <person name="Barker N."/>
            <person name="Li Z."/>
            <person name="Van de Peer Y."/>
            <person name="Mizrachi E."/>
        </authorList>
    </citation>
    <scope>NUCLEOTIDE SEQUENCE</scope>
    <source>
        <tissue evidence="3">Young leaves</tissue>
    </source>
</reference>
<feature type="transmembrane region" description="Helical" evidence="2">
    <location>
        <begin position="197"/>
        <end position="218"/>
    </location>
</feature>
<evidence type="ECO:0000256" key="1">
    <source>
        <dbReference type="SAM" id="MobiDB-lite"/>
    </source>
</evidence>
<dbReference type="EMBL" id="JAMYWD010000001">
    <property type="protein sequence ID" value="KAJ4982146.1"/>
    <property type="molecule type" value="Genomic_DNA"/>
</dbReference>